<dbReference type="KEGG" id="sgm:GCM10017557_40440"/>
<evidence type="ECO:0000256" key="1">
    <source>
        <dbReference type="SAM" id="MobiDB-lite"/>
    </source>
</evidence>
<dbReference type="Proteomes" id="UP000516444">
    <property type="component" value="Chromosome"/>
</dbReference>
<evidence type="ECO:0000313" key="3">
    <source>
        <dbReference type="Proteomes" id="UP000516444"/>
    </source>
</evidence>
<organism evidence="2 3">
    <name type="scientific">Streptomyces aurantiacus</name>
    <dbReference type="NCBI Taxonomy" id="47760"/>
    <lineage>
        <taxon>Bacteria</taxon>
        <taxon>Bacillati</taxon>
        <taxon>Actinomycetota</taxon>
        <taxon>Actinomycetes</taxon>
        <taxon>Kitasatosporales</taxon>
        <taxon>Streptomycetaceae</taxon>
        <taxon>Streptomyces</taxon>
        <taxon>Streptomyces aurantiacus group</taxon>
    </lineage>
</organism>
<dbReference type="EMBL" id="AP023440">
    <property type="protein sequence ID" value="BCL29185.1"/>
    <property type="molecule type" value="Genomic_DNA"/>
</dbReference>
<feature type="compositionally biased region" description="Polar residues" evidence="1">
    <location>
        <begin position="49"/>
        <end position="69"/>
    </location>
</feature>
<sequence>MPLEGASAAKEAADTGSSAPDGTRPSEGEGEGENAGAGGDRGDGDGTGPSVSDSSGAQGSGRTNPSADQSGTADADGAGNTGGAGESSGAGEPSGSVSSPATPAGPAVLVVGDPERKPADERWCDKVTVEFHNTGGTAVRSGTVTFGTHVIGALGIDWATVESAVRLPVPIAPGSREKKTWTVCVDTAGVPPWTTVPLGMHVETRDVSVRWK</sequence>
<proteinExistence type="predicted"/>
<feature type="region of interest" description="Disordered" evidence="1">
    <location>
        <begin position="1"/>
        <end position="112"/>
    </location>
</feature>
<feature type="compositionally biased region" description="Gly residues" evidence="1">
    <location>
        <begin position="79"/>
        <end position="88"/>
    </location>
</feature>
<name>A0A7G1P826_9ACTN</name>
<protein>
    <submittedName>
        <fullName evidence="2">Uncharacterized protein</fullName>
    </submittedName>
</protein>
<gene>
    <name evidence="2" type="ORF">GCM10017557_40440</name>
</gene>
<reference evidence="2 3" key="1">
    <citation type="journal article" date="2014" name="Int. J. Syst. Evol. Microbiol.">
        <title>Complete genome sequence of Corynebacterium casei LMG S-19264T (=DSM 44701T), isolated from a smear-ripened cheese.</title>
        <authorList>
            <consortium name="US DOE Joint Genome Institute (JGI-PGF)"/>
            <person name="Walter F."/>
            <person name="Albersmeier A."/>
            <person name="Kalinowski J."/>
            <person name="Ruckert C."/>
        </authorList>
    </citation>
    <scope>NUCLEOTIDE SEQUENCE [LARGE SCALE GENOMIC DNA]</scope>
    <source>
        <strain evidence="2 3">JCM 4677</strain>
    </source>
</reference>
<accession>A0A7G1P826</accession>
<feature type="compositionally biased region" description="Low complexity" evidence="1">
    <location>
        <begin position="89"/>
        <end position="101"/>
    </location>
</feature>
<keyword evidence="3" id="KW-1185">Reference proteome</keyword>
<evidence type="ECO:0000313" key="2">
    <source>
        <dbReference type="EMBL" id="BCL29185.1"/>
    </source>
</evidence>
<dbReference type="AlphaFoldDB" id="A0A7G1P826"/>